<feature type="transmembrane region" description="Helical" evidence="1">
    <location>
        <begin position="73"/>
        <end position="98"/>
    </location>
</feature>
<evidence type="ECO:0000313" key="4">
    <source>
        <dbReference type="Proteomes" id="UP000177107"/>
    </source>
</evidence>
<dbReference type="Proteomes" id="UP000177107">
    <property type="component" value="Unassembled WGS sequence"/>
</dbReference>
<keyword evidence="2" id="KW-0732">Signal</keyword>
<comment type="caution">
    <text evidence="3">The sequence shown here is derived from an EMBL/GenBank/DDBJ whole genome shotgun (WGS) entry which is preliminary data.</text>
</comment>
<feature type="transmembrane region" description="Helical" evidence="1">
    <location>
        <begin position="280"/>
        <end position="299"/>
    </location>
</feature>
<evidence type="ECO:0000256" key="1">
    <source>
        <dbReference type="SAM" id="Phobius"/>
    </source>
</evidence>
<feature type="transmembrane region" description="Helical" evidence="1">
    <location>
        <begin position="253"/>
        <end position="274"/>
    </location>
</feature>
<name>A0A1F6E1T2_9BACT</name>
<feature type="transmembrane region" description="Helical" evidence="1">
    <location>
        <begin position="320"/>
        <end position="340"/>
    </location>
</feature>
<evidence type="ECO:0000313" key="3">
    <source>
        <dbReference type="EMBL" id="OGG67665.1"/>
    </source>
</evidence>
<proteinExistence type="predicted"/>
<protein>
    <recommendedName>
        <fullName evidence="5">Type IV secretion system protein VirB6</fullName>
    </recommendedName>
</protein>
<feature type="transmembrane region" description="Helical" evidence="1">
    <location>
        <begin position="156"/>
        <end position="178"/>
    </location>
</feature>
<dbReference type="AlphaFoldDB" id="A0A1F6E1T2"/>
<accession>A0A1F6E1T2</accession>
<feature type="transmembrane region" description="Helical" evidence="1">
    <location>
        <begin position="370"/>
        <end position="391"/>
    </location>
</feature>
<feature type="transmembrane region" description="Helical" evidence="1">
    <location>
        <begin position="411"/>
        <end position="430"/>
    </location>
</feature>
<dbReference type="Pfam" id="PF19597">
    <property type="entry name" value="TrbL_4"/>
    <property type="match status" value="1"/>
</dbReference>
<evidence type="ECO:0000256" key="2">
    <source>
        <dbReference type="SAM" id="SignalP"/>
    </source>
</evidence>
<keyword evidence="1" id="KW-0812">Transmembrane</keyword>
<feature type="chain" id="PRO_5009524032" description="Type IV secretion system protein VirB6" evidence="2">
    <location>
        <begin position="23"/>
        <end position="803"/>
    </location>
</feature>
<gene>
    <name evidence="3" type="ORF">A3C95_00495</name>
</gene>
<dbReference type="EMBL" id="MFLM01000030">
    <property type="protein sequence ID" value="OGG67665.1"/>
    <property type="molecule type" value="Genomic_DNA"/>
</dbReference>
<organism evidence="3 4">
    <name type="scientific">Candidatus Kaiserbacteria bacterium RIFCSPHIGHO2_02_FULL_56_30</name>
    <dbReference type="NCBI Taxonomy" id="1798499"/>
    <lineage>
        <taxon>Bacteria</taxon>
        <taxon>Candidatus Kaiseribacteriota</taxon>
    </lineage>
</organism>
<keyword evidence="1" id="KW-0472">Membrane</keyword>
<reference evidence="3 4" key="1">
    <citation type="journal article" date="2016" name="Nat. Commun.">
        <title>Thousands of microbial genomes shed light on interconnected biogeochemical processes in an aquifer system.</title>
        <authorList>
            <person name="Anantharaman K."/>
            <person name="Brown C.T."/>
            <person name="Hug L.A."/>
            <person name="Sharon I."/>
            <person name="Castelle C.J."/>
            <person name="Probst A.J."/>
            <person name="Thomas B.C."/>
            <person name="Singh A."/>
            <person name="Wilkins M.J."/>
            <person name="Karaoz U."/>
            <person name="Brodie E.L."/>
            <person name="Williams K.H."/>
            <person name="Hubbard S.S."/>
            <person name="Banfield J.F."/>
        </authorList>
    </citation>
    <scope>NUCLEOTIDE SEQUENCE [LARGE SCALE GENOMIC DNA]</scope>
</reference>
<dbReference type="InterPro" id="IPR046084">
    <property type="entry name" value="TrbL_4"/>
</dbReference>
<sequence length="803" mass="86770">MMHARLIALPVIVLAMSSIVLAMPTVPTAFAQEVCFNENQETIPCVQAPTGTGEVPTRAQNAGQGVDADLSKIFGPVMGTIMSLFAWLMAAAGVLLNISAYHTVIQMGDYVNGLSAVGEVWSVMRDIGNIILIFGFLAIGITTILGVKWYGGGTKMLPMLLVAAVFLNFSLFITEAIIDVGNVFATQFYAQINGGELSTSQQLGNIGGDSGILSIQHEGISNTIMQSIGLQTLYNINGGKEIGLSNWDSKTMFTGFLGIILFTIAAFVMFSLAFVLITRFVILLFLIIVAPIGFAGLAVPKLSGVATMWWNKLFQQTLTAPILLLMLYIALKVITSQQFFAGFGGGERGVAQAAFRDVLSNPTTATVANFGNILLSFIVAMGLLMACVIFAKQLSAFGASWATRMGGRLSFGAISLAGRGTLGLGASALLTNKRMQSWAEGTGAGALVARQLVRAGRATGARTFDARNMSLVKTGFGALGVQAGEGAKLTGQQMFDNRLGYKQYQEARRKEQEGFVAARREMAFKDSQKSMREAEEAYQQGSITAAERDALIEPHERVVARELNSMSSKQIVELQGIKDGVATLARNLSPEKFEDVMKSDQLTDVQKTRLREGRFRSLNDAIASGNREEVRRWSVKDLSVASSDILRDPARTDKFVSLMSDDQFDTLVKNDKLTRAEQQQLRNYSSSGRIANFIEFVRGRPSNATLIPAGMTPAGAEVEVRGRVAVMSEKKVAKLPVSVLTDRTVAETYTPRNLAAIMAEGKLNPTEVGRITTLIRSPAHPHFAAIDQYLNPATNPVAAAYWR</sequence>
<dbReference type="STRING" id="1798499.A3C95_00495"/>
<keyword evidence="1" id="KW-1133">Transmembrane helix</keyword>
<feature type="signal peptide" evidence="2">
    <location>
        <begin position="1"/>
        <end position="22"/>
    </location>
</feature>
<feature type="transmembrane region" description="Helical" evidence="1">
    <location>
        <begin position="130"/>
        <end position="150"/>
    </location>
</feature>
<evidence type="ECO:0008006" key="5">
    <source>
        <dbReference type="Google" id="ProtNLM"/>
    </source>
</evidence>